<dbReference type="OrthoDB" id="6329284at2759"/>
<dbReference type="InterPro" id="IPR013217">
    <property type="entry name" value="Methyltransf_12"/>
</dbReference>
<name>A0A059J3I2_TRIIM</name>
<keyword evidence="3" id="KW-1185">Reference proteome</keyword>
<dbReference type="Gene3D" id="3.40.50.150">
    <property type="entry name" value="Vaccinia Virus protein VP39"/>
    <property type="match status" value="1"/>
</dbReference>
<dbReference type="OMA" id="FDVITMN"/>
<dbReference type="Proteomes" id="UP000024533">
    <property type="component" value="Unassembled WGS sequence"/>
</dbReference>
<dbReference type="SUPFAM" id="SSF53335">
    <property type="entry name" value="S-adenosyl-L-methionine-dependent methyltransferases"/>
    <property type="match status" value="1"/>
</dbReference>
<protein>
    <recommendedName>
        <fullName evidence="1">Methyltransferase type 12 domain-containing protein</fullName>
    </recommendedName>
</protein>
<accession>A0A059J3I2</accession>
<feature type="domain" description="Methyltransferase type 12" evidence="1">
    <location>
        <begin position="49"/>
        <end position="156"/>
    </location>
</feature>
<evidence type="ECO:0000313" key="3">
    <source>
        <dbReference type="Proteomes" id="UP000024533"/>
    </source>
</evidence>
<dbReference type="Pfam" id="PF08242">
    <property type="entry name" value="Methyltransf_12"/>
    <property type="match status" value="1"/>
</dbReference>
<dbReference type="HOGENOM" id="CLU_049749_2_1_1"/>
<dbReference type="InterPro" id="IPR029063">
    <property type="entry name" value="SAM-dependent_MTases_sf"/>
</dbReference>
<sequence>MDVKPVAAWDQLAEAWDMLMGTPGNDYYTIIELPALERLVQPKPGDCALDLATGNGLVAHWMAQKGSSVLATDGSSAMVTKARARQSKRLEENGEVKVSYKILDVTDPQHFEELIQSRGIGAGGAFDIITMNMAIMDVSTLEHLANALPKLLKRDGGRFVATLLHPLFTCGVTRAVEYRDNPESGREEAFHSLKMTKYLHVPPHKGVATQSQPHPQLYFHRPMHEIFAPFFKAGLVLDALEEPNFDEAYVKARDLDIGSLRQFTQFPKILAFRMKIA</sequence>
<organism evidence="2 3">
    <name type="scientific">Trichophyton interdigitale (strain MR816)</name>
    <dbReference type="NCBI Taxonomy" id="1215338"/>
    <lineage>
        <taxon>Eukaryota</taxon>
        <taxon>Fungi</taxon>
        <taxon>Dikarya</taxon>
        <taxon>Ascomycota</taxon>
        <taxon>Pezizomycotina</taxon>
        <taxon>Eurotiomycetes</taxon>
        <taxon>Eurotiomycetidae</taxon>
        <taxon>Onygenales</taxon>
        <taxon>Arthrodermataceae</taxon>
        <taxon>Trichophyton</taxon>
    </lineage>
</organism>
<proteinExistence type="predicted"/>
<dbReference type="EMBL" id="AOKY01000358">
    <property type="protein sequence ID" value="KDB22344.1"/>
    <property type="molecule type" value="Genomic_DNA"/>
</dbReference>
<evidence type="ECO:0000259" key="1">
    <source>
        <dbReference type="Pfam" id="PF08242"/>
    </source>
</evidence>
<dbReference type="CDD" id="cd02440">
    <property type="entry name" value="AdoMet_MTases"/>
    <property type="match status" value="1"/>
</dbReference>
<reference evidence="2 3" key="1">
    <citation type="submission" date="2014-02" db="EMBL/GenBank/DDBJ databases">
        <title>The Genome Sequence of Trichophyton interdigitale MR816.</title>
        <authorList>
            <consortium name="The Broad Institute Genomics Platform"/>
            <person name="Cuomo C.A."/>
            <person name="White T.C."/>
            <person name="Graser Y."/>
            <person name="Martinez-Rossi N."/>
            <person name="Heitman J."/>
            <person name="Young S.K."/>
            <person name="Zeng Q."/>
            <person name="Gargeya S."/>
            <person name="Abouelleil A."/>
            <person name="Alvarado L."/>
            <person name="Chapman S.B."/>
            <person name="Gainer-Dewar J."/>
            <person name="Goldberg J."/>
            <person name="Griggs A."/>
            <person name="Gujja S."/>
            <person name="Hansen M."/>
            <person name="Howarth C."/>
            <person name="Imamovic A."/>
            <person name="Larimer J."/>
            <person name="Martinez D."/>
            <person name="Murphy C."/>
            <person name="Pearson M.D."/>
            <person name="Persinoti G."/>
            <person name="Poon T."/>
            <person name="Priest M."/>
            <person name="Roberts A.D."/>
            <person name="Saif S."/>
            <person name="Shea T.D."/>
            <person name="Sykes S.N."/>
            <person name="Wortman J."/>
            <person name="Nusbaum C."/>
            <person name="Birren B."/>
        </authorList>
    </citation>
    <scope>NUCLEOTIDE SEQUENCE [LARGE SCALE GENOMIC DNA]</scope>
    <source>
        <strain evidence="2 3">MR816</strain>
    </source>
</reference>
<gene>
    <name evidence="2" type="ORF">H109_05702</name>
</gene>
<evidence type="ECO:0000313" key="2">
    <source>
        <dbReference type="EMBL" id="KDB22344.1"/>
    </source>
</evidence>
<dbReference type="AlphaFoldDB" id="A0A059J3I2"/>
<comment type="caution">
    <text evidence="2">The sequence shown here is derived from an EMBL/GenBank/DDBJ whole genome shotgun (WGS) entry which is preliminary data.</text>
</comment>